<keyword evidence="17" id="KW-1185">Reference proteome</keyword>
<dbReference type="HAMAP" id="MF_01321">
    <property type="entry name" value="RNApol_bact_RpoB"/>
    <property type="match status" value="1"/>
</dbReference>
<dbReference type="Proteomes" id="UP001341444">
    <property type="component" value="Unassembled WGS sequence"/>
</dbReference>
<evidence type="ECO:0000259" key="15">
    <source>
        <dbReference type="Pfam" id="PF10385"/>
    </source>
</evidence>
<evidence type="ECO:0000259" key="11">
    <source>
        <dbReference type="Pfam" id="PF04560"/>
    </source>
</evidence>
<comment type="catalytic activity">
    <reaction evidence="5 6 8">
        <text>RNA(n) + a ribonucleoside 5'-triphosphate = RNA(n+1) + diphosphate</text>
        <dbReference type="Rhea" id="RHEA:21248"/>
        <dbReference type="Rhea" id="RHEA-COMP:14527"/>
        <dbReference type="Rhea" id="RHEA-COMP:17342"/>
        <dbReference type="ChEBI" id="CHEBI:33019"/>
        <dbReference type="ChEBI" id="CHEBI:61557"/>
        <dbReference type="ChEBI" id="CHEBI:140395"/>
        <dbReference type="EC" id="2.7.7.6"/>
    </reaction>
</comment>
<dbReference type="GO" id="GO:0003899">
    <property type="term" value="F:DNA-directed RNA polymerase activity"/>
    <property type="evidence" value="ECO:0007669"/>
    <property type="project" value="UniProtKB-EC"/>
</dbReference>
<proteinExistence type="inferred from homology"/>
<dbReference type="InterPro" id="IPR037034">
    <property type="entry name" value="RNA_pol_Rpb2_2_sf"/>
</dbReference>
<dbReference type="InterPro" id="IPR014724">
    <property type="entry name" value="RNA_pol_RPB2_OB-fold"/>
</dbReference>
<dbReference type="InterPro" id="IPR007644">
    <property type="entry name" value="RNA_pol_bsu_protrusion"/>
</dbReference>
<keyword evidence="2 6" id="KW-0808">Transferase</keyword>
<evidence type="ECO:0000256" key="9">
    <source>
        <dbReference type="SAM" id="MobiDB-lite"/>
    </source>
</evidence>
<dbReference type="CDD" id="cd00653">
    <property type="entry name" value="RNA_pol_B_RPB2"/>
    <property type="match status" value="1"/>
</dbReference>
<dbReference type="Gene3D" id="3.90.1110.10">
    <property type="entry name" value="RNA polymerase Rpb2, domain 2"/>
    <property type="match status" value="1"/>
</dbReference>
<dbReference type="EC" id="2.7.7.6" evidence="6 8"/>
<keyword evidence="4 6" id="KW-0804">Transcription</keyword>
<comment type="function">
    <text evidence="6 8">DNA-dependent RNA polymerase catalyzes the transcription of DNA into RNA using the four ribonucleoside triphosphates as substrates.</text>
</comment>
<keyword evidence="3 6" id="KW-0548">Nucleotidyltransferase</keyword>
<feature type="domain" description="RNA polymerase Rpb2" evidence="14">
    <location>
        <begin position="468"/>
        <end position="536"/>
    </location>
</feature>
<evidence type="ECO:0000259" key="10">
    <source>
        <dbReference type="Pfam" id="PF00562"/>
    </source>
</evidence>
<dbReference type="Gene3D" id="2.40.50.150">
    <property type="match status" value="1"/>
</dbReference>
<dbReference type="GO" id="GO:0000428">
    <property type="term" value="C:DNA-directed RNA polymerase complex"/>
    <property type="evidence" value="ECO:0007669"/>
    <property type="project" value="UniProtKB-KW"/>
</dbReference>
<dbReference type="Pfam" id="PF04565">
    <property type="entry name" value="RNA_pol_Rpb2_3"/>
    <property type="match status" value="1"/>
</dbReference>
<keyword evidence="1 6" id="KW-0240">DNA-directed RNA polymerase</keyword>
<dbReference type="InterPro" id="IPR007641">
    <property type="entry name" value="RNA_pol_Rpb2_7"/>
</dbReference>
<dbReference type="Gene3D" id="3.90.1800.10">
    <property type="entry name" value="RNA polymerase alpha subunit dimerisation domain"/>
    <property type="match status" value="1"/>
</dbReference>
<dbReference type="InterPro" id="IPR015712">
    <property type="entry name" value="DNA-dir_RNA_pol_su2"/>
</dbReference>
<dbReference type="Pfam" id="PF04560">
    <property type="entry name" value="RNA_pol_Rpb2_7"/>
    <property type="match status" value="1"/>
</dbReference>
<feature type="domain" description="DNA-directed RNA polymerase beta subunit external 1" evidence="15">
    <location>
        <begin position="546"/>
        <end position="613"/>
    </location>
</feature>
<feature type="region of interest" description="Disordered" evidence="9">
    <location>
        <begin position="1155"/>
        <end position="1185"/>
    </location>
</feature>
<dbReference type="SUPFAM" id="SSF64484">
    <property type="entry name" value="beta and beta-prime subunits of DNA dependent RNA-polymerase"/>
    <property type="match status" value="1"/>
</dbReference>
<feature type="compositionally biased region" description="Basic and acidic residues" evidence="9">
    <location>
        <begin position="1173"/>
        <end position="1185"/>
    </location>
</feature>
<feature type="domain" description="DNA-directed RNA polymerase subunit 2 hybrid-binding" evidence="10">
    <location>
        <begin position="675"/>
        <end position="1068"/>
    </location>
</feature>
<comment type="subunit">
    <text evidence="6 8">The RNAP catalytic core consists of 2 alpha, 1 beta, 1 beta' and 1 omega subunit. When a sigma factor is associated with the core the holoenzyme is formed, which can initiate transcription.</text>
</comment>
<sequence length="1185" mass="132721">MTGQLVQYGRHRQRRSFARISEVLELPNLIEIQTSSYQWFLDEGLREMFQDISPIEDFAGNLSLEFIDYSLGEPKYSVEECKERDVTYSAPLRVKVRLVNKETGEVKDQDVFMGDFPLMTETGTFVINGAERVIVSQLVRSPSVYFNGKVDKNGKRGFAATVIPNRGAWLEYETDAKDVVYVRIDRTRKLPVTVLLRALGFGSDQEIIDLIGDNEYIRNTLEKDNTESTEKALLEIYERLRPGEPPTVENAKSLLVSRFFDPKRYDLANVGRYKINKKLHLKNRLFGQRLAETLADAETGEVIAEKGTTLDRRTLDKILPNLENGTGFKVFSQVGGVVEDDIVLQSIKIYAPIDDGEKEISIIGNANVEEAIKNITPADIISSISYFFNLLHGVGNTDDIDHLGNRRLRSVGELLQNQFRIGLSRMERVVRERMSIQDINTITPQQLINIRPVIAAIKEFFGSSQLSQFMDQTNPLAELTHKRRLSALGPGGLTRERAGFEVRDVHYSHYGRMCPIETPEGPNIGLINSLSTFAKVNRFGFIETPYRRVDPETGKVTGRIDYLTADEEDNYVVAQANARLAEDGSFIDDEVYARFRGENTVVKHDRVDYMDVSPKQVVSAATACIPFLENDDSNRALMGANMQRQAVPLMQPEAPIVGTGMEYVSAKDSGAAVICKHDGIVEHVEAREVWVRRIQEVDGQEVQGDLDKYRFQKFIRSNQGTCYNQRPIVSVGNRVTKGEILGDGPSMEKGELALGRNVMVAFMTWDGYNYEDAIIMSERLVKDDVYTSIHIEEYESEARDTKLGPEEMTRDIPNVGEDALRNLDERGIIRVGAEVNDGDLLVGKVTPKGVTELTAEERLLHAIFGEKAREVRDTSLRVPHGGGGIVLDVKVFNREDGDELPPGVNQLVRVYIVQKRKIHQGDKMAGRHGNKGVISRILPEEDMPYLPDGTPVDIMLNPLGVPSRMNIGQVLELHLGMAARYLGIHIATPVFDGAREEDVWSTIEEAGMARDAKTVLYDGRTGEPFDNRVSVGIMYMIKLAHMVDDKLHARSTGPYSLVTQQPLGGKAQFGGQRFGEMEVWALEAYGAAYTLQEILTVKSDDVVGRVKTYEAIVKGENVPEPGVPESFKVLIKELQSLGLDVKILSSDDQEIEMRDLEDEEDLNQADTLNIAPESKEETETVATKE</sequence>
<evidence type="ECO:0000256" key="4">
    <source>
        <dbReference type="ARBA" id="ARBA00023163"/>
    </source>
</evidence>
<dbReference type="InterPro" id="IPR007642">
    <property type="entry name" value="RNA_pol_Rpb2_2"/>
</dbReference>
<evidence type="ECO:0000256" key="5">
    <source>
        <dbReference type="ARBA" id="ARBA00048552"/>
    </source>
</evidence>
<dbReference type="InterPro" id="IPR007645">
    <property type="entry name" value="RNA_pol_Rpb2_3"/>
</dbReference>
<dbReference type="InterPro" id="IPR007121">
    <property type="entry name" value="RNA_pol_bsu_CS"/>
</dbReference>
<dbReference type="NCBIfam" id="TIGR02013">
    <property type="entry name" value="rpoB"/>
    <property type="match status" value="1"/>
</dbReference>
<evidence type="ECO:0000313" key="16">
    <source>
        <dbReference type="EMBL" id="MED1205669.1"/>
    </source>
</evidence>
<evidence type="ECO:0000259" key="13">
    <source>
        <dbReference type="Pfam" id="PF04563"/>
    </source>
</evidence>
<dbReference type="Pfam" id="PF04561">
    <property type="entry name" value="RNA_pol_Rpb2_2"/>
    <property type="match status" value="2"/>
</dbReference>
<dbReference type="InterPro" id="IPR042107">
    <property type="entry name" value="DNA-dir_RNA_pol_bsu_ext_1_sf"/>
</dbReference>
<protein>
    <recommendedName>
        <fullName evidence="6 8">DNA-directed RNA polymerase subunit beta</fullName>
        <shortName evidence="6">RNAP subunit beta</shortName>
        <ecNumber evidence="6 8">2.7.7.6</ecNumber>
    </recommendedName>
    <alternativeName>
        <fullName evidence="6">RNA polymerase subunit beta</fullName>
    </alternativeName>
    <alternativeName>
        <fullName evidence="6">Transcriptase subunit beta</fullName>
    </alternativeName>
</protein>
<dbReference type="EMBL" id="JARMAB010000039">
    <property type="protein sequence ID" value="MED1205669.1"/>
    <property type="molecule type" value="Genomic_DNA"/>
</dbReference>
<evidence type="ECO:0000256" key="1">
    <source>
        <dbReference type="ARBA" id="ARBA00022478"/>
    </source>
</evidence>
<accession>A0ABU6MLV3</accession>
<dbReference type="PROSITE" id="PS01166">
    <property type="entry name" value="RNA_POL_BETA"/>
    <property type="match status" value="1"/>
</dbReference>
<gene>
    <name evidence="6 16" type="primary">rpoB</name>
    <name evidence="16" type="ORF">P4T90_21780</name>
</gene>
<evidence type="ECO:0000256" key="7">
    <source>
        <dbReference type="RuleBase" id="RU000434"/>
    </source>
</evidence>
<evidence type="ECO:0000256" key="3">
    <source>
        <dbReference type="ARBA" id="ARBA00022695"/>
    </source>
</evidence>
<dbReference type="InterPro" id="IPR037033">
    <property type="entry name" value="DNA-dir_RNAP_su2_hyb_sf"/>
</dbReference>
<feature type="domain" description="RNA polymerase Rpb2" evidence="12">
    <location>
        <begin position="140"/>
        <end position="288"/>
    </location>
</feature>
<dbReference type="PANTHER" id="PTHR20856">
    <property type="entry name" value="DNA-DIRECTED RNA POLYMERASE I SUBUNIT 2"/>
    <property type="match status" value="1"/>
</dbReference>
<name>A0ABU6MLV3_9BACI</name>
<feature type="domain" description="RNA polymerase Rpb2" evidence="12">
    <location>
        <begin position="368"/>
        <end position="409"/>
    </location>
</feature>
<dbReference type="Gene3D" id="3.90.1100.10">
    <property type="match status" value="2"/>
</dbReference>
<dbReference type="Gene3D" id="2.40.270.10">
    <property type="entry name" value="DNA-directed RNA polymerase, subunit 2, domain 6"/>
    <property type="match status" value="1"/>
</dbReference>
<dbReference type="Pfam" id="PF00562">
    <property type="entry name" value="RNA_pol_Rpb2_6"/>
    <property type="match status" value="1"/>
</dbReference>
<evidence type="ECO:0000313" key="17">
    <source>
        <dbReference type="Proteomes" id="UP001341444"/>
    </source>
</evidence>
<feature type="domain" description="RNA polymerase Rpb2" evidence="11">
    <location>
        <begin position="1070"/>
        <end position="1144"/>
    </location>
</feature>
<evidence type="ECO:0000259" key="12">
    <source>
        <dbReference type="Pfam" id="PF04561"/>
    </source>
</evidence>
<evidence type="ECO:0000259" key="14">
    <source>
        <dbReference type="Pfam" id="PF04565"/>
    </source>
</evidence>
<dbReference type="Gene3D" id="2.40.50.100">
    <property type="match status" value="1"/>
</dbReference>
<evidence type="ECO:0000256" key="2">
    <source>
        <dbReference type="ARBA" id="ARBA00022679"/>
    </source>
</evidence>
<evidence type="ECO:0000256" key="6">
    <source>
        <dbReference type="HAMAP-Rule" id="MF_01321"/>
    </source>
</evidence>
<dbReference type="NCBIfam" id="NF001616">
    <property type="entry name" value="PRK00405.1"/>
    <property type="match status" value="1"/>
</dbReference>
<dbReference type="InterPro" id="IPR010243">
    <property type="entry name" value="RNA_pol_bsu_bac"/>
</dbReference>
<dbReference type="InterPro" id="IPR007120">
    <property type="entry name" value="DNA-dir_RNAP_su2_dom"/>
</dbReference>
<comment type="similarity">
    <text evidence="6 7">Belongs to the RNA polymerase beta chain family.</text>
</comment>
<dbReference type="RefSeq" id="WP_066267936.1">
    <property type="nucleotide sequence ID" value="NZ_JARMAB010000039.1"/>
</dbReference>
<dbReference type="Gene3D" id="2.30.150.10">
    <property type="entry name" value="DNA-directed RNA polymerase, beta subunit, external 1 domain"/>
    <property type="match status" value="1"/>
</dbReference>
<feature type="domain" description="RNA polymerase beta subunit protrusion" evidence="13">
    <location>
        <begin position="28"/>
        <end position="453"/>
    </location>
</feature>
<organism evidence="16 17">
    <name type="scientific">Heyndrickxia acidicola</name>
    <dbReference type="NCBI Taxonomy" id="209389"/>
    <lineage>
        <taxon>Bacteria</taxon>
        <taxon>Bacillati</taxon>
        <taxon>Bacillota</taxon>
        <taxon>Bacilli</taxon>
        <taxon>Bacillales</taxon>
        <taxon>Bacillaceae</taxon>
        <taxon>Heyndrickxia</taxon>
    </lineage>
</organism>
<dbReference type="Pfam" id="PF10385">
    <property type="entry name" value="RNA_pol_Rpb2_45"/>
    <property type="match status" value="1"/>
</dbReference>
<evidence type="ECO:0000256" key="8">
    <source>
        <dbReference type="RuleBase" id="RU363031"/>
    </source>
</evidence>
<dbReference type="Pfam" id="PF04563">
    <property type="entry name" value="RNA_pol_Rpb2_1"/>
    <property type="match status" value="1"/>
</dbReference>
<dbReference type="InterPro" id="IPR019462">
    <property type="entry name" value="DNA-dir_RNA_pol_bsu_external_1"/>
</dbReference>
<comment type="caution">
    <text evidence="16">The sequence shown here is derived from an EMBL/GenBank/DDBJ whole genome shotgun (WGS) entry which is preliminary data.</text>
</comment>
<reference evidence="16 17" key="1">
    <citation type="submission" date="2023-03" db="EMBL/GenBank/DDBJ databases">
        <title>Bacillus Genome Sequencing.</title>
        <authorList>
            <person name="Dunlap C."/>
        </authorList>
    </citation>
    <scope>NUCLEOTIDE SEQUENCE [LARGE SCALE GENOMIC DNA]</scope>
    <source>
        <strain evidence="16 17">B-23453</strain>
    </source>
</reference>